<accession>A0A1H4J839</accession>
<sequence>MVLNTPRDASNMSNRRPNQGVQPMRSILAAAALLIAPVMMPAQALHSNVSHLVASVDAPAFAFQASAVKAAAPHIYTGLIAPVRLNALKIAASPAVSGEVVVEYTVDKAGVPQNVHVVKSLDSATNERVLDAVSKVRYTPGTLNGTAVDVPVTLHVAINN</sequence>
<keyword evidence="2" id="KW-0812">Transmembrane</keyword>
<evidence type="ECO:0000256" key="2">
    <source>
        <dbReference type="ARBA" id="ARBA00022692"/>
    </source>
</evidence>
<feature type="domain" description="TonB C-terminal" evidence="6">
    <location>
        <begin position="91"/>
        <end position="156"/>
    </location>
</feature>
<dbReference type="GO" id="GO:0055085">
    <property type="term" value="P:transmembrane transport"/>
    <property type="evidence" value="ECO:0007669"/>
    <property type="project" value="InterPro"/>
</dbReference>
<reference evidence="7 8" key="1">
    <citation type="submission" date="2016-10" db="EMBL/GenBank/DDBJ databases">
        <authorList>
            <person name="de Groot N.N."/>
        </authorList>
    </citation>
    <scope>NUCLEOTIDE SEQUENCE [LARGE SCALE GENOMIC DNA]</scope>
    <source>
        <strain evidence="7 8">AB35.6</strain>
    </source>
</reference>
<keyword evidence="3" id="KW-1133">Transmembrane helix</keyword>
<evidence type="ECO:0000256" key="5">
    <source>
        <dbReference type="SAM" id="MobiDB-lite"/>
    </source>
</evidence>
<proteinExistence type="predicted"/>
<feature type="compositionally biased region" description="Polar residues" evidence="5">
    <location>
        <begin position="7"/>
        <end position="20"/>
    </location>
</feature>
<evidence type="ECO:0000313" key="7">
    <source>
        <dbReference type="EMBL" id="SEB42377.1"/>
    </source>
</evidence>
<dbReference type="Proteomes" id="UP000182409">
    <property type="component" value="Unassembled WGS sequence"/>
</dbReference>
<dbReference type="AlphaFoldDB" id="A0A1H4J839"/>
<dbReference type="InterPro" id="IPR037682">
    <property type="entry name" value="TonB_C"/>
</dbReference>
<dbReference type="Pfam" id="PF03544">
    <property type="entry name" value="TonB_C"/>
    <property type="match status" value="1"/>
</dbReference>
<organism evidence="7 8">
    <name type="scientific">Terriglobus roseus</name>
    <dbReference type="NCBI Taxonomy" id="392734"/>
    <lineage>
        <taxon>Bacteria</taxon>
        <taxon>Pseudomonadati</taxon>
        <taxon>Acidobacteriota</taxon>
        <taxon>Terriglobia</taxon>
        <taxon>Terriglobales</taxon>
        <taxon>Acidobacteriaceae</taxon>
        <taxon>Terriglobus</taxon>
    </lineage>
</organism>
<evidence type="ECO:0000256" key="1">
    <source>
        <dbReference type="ARBA" id="ARBA00004167"/>
    </source>
</evidence>
<dbReference type="NCBIfam" id="TIGR01352">
    <property type="entry name" value="tonB_Cterm"/>
    <property type="match status" value="1"/>
</dbReference>
<dbReference type="InterPro" id="IPR006260">
    <property type="entry name" value="TonB/TolA_C"/>
</dbReference>
<protein>
    <submittedName>
        <fullName evidence="7">TonB family C-terminal domain-containing protein</fullName>
    </submittedName>
</protein>
<evidence type="ECO:0000313" key="8">
    <source>
        <dbReference type="Proteomes" id="UP000182409"/>
    </source>
</evidence>
<evidence type="ECO:0000256" key="3">
    <source>
        <dbReference type="ARBA" id="ARBA00022989"/>
    </source>
</evidence>
<keyword evidence="4" id="KW-0472">Membrane</keyword>
<dbReference type="SUPFAM" id="SSF74653">
    <property type="entry name" value="TolA/TonB C-terminal domain"/>
    <property type="match status" value="1"/>
</dbReference>
<dbReference type="Gene3D" id="3.30.1150.10">
    <property type="match status" value="1"/>
</dbReference>
<evidence type="ECO:0000259" key="6">
    <source>
        <dbReference type="Pfam" id="PF03544"/>
    </source>
</evidence>
<name>A0A1H4J839_9BACT</name>
<dbReference type="GO" id="GO:0016020">
    <property type="term" value="C:membrane"/>
    <property type="evidence" value="ECO:0007669"/>
    <property type="project" value="UniProtKB-SubCell"/>
</dbReference>
<feature type="region of interest" description="Disordered" evidence="5">
    <location>
        <begin position="1"/>
        <end position="20"/>
    </location>
</feature>
<gene>
    <name evidence="7" type="ORF">SAMN05443244_0431</name>
</gene>
<evidence type="ECO:0000256" key="4">
    <source>
        <dbReference type="ARBA" id="ARBA00023136"/>
    </source>
</evidence>
<dbReference type="EMBL" id="FNSD01000001">
    <property type="protein sequence ID" value="SEB42377.1"/>
    <property type="molecule type" value="Genomic_DNA"/>
</dbReference>
<comment type="subcellular location">
    <subcellularLocation>
        <location evidence="1">Membrane</location>
        <topology evidence="1">Single-pass membrane protein</topology>
    </subcellularLocation>
</comment>